<protein>
    <submittedName>
        <fullName evidence="7">Serine--glyoxylate aminotransferase</fullName>
    </submittedName>
</protein>
<feature type="modified residue" description="N6-(pyridoxal phosphate)lysine" evidence="5">
    <location>
        <position position="206"/>
    </location>
</feature>
<feature type="domain" description="Aminotransferase class V" evidence="6">
    <location>
        <begin position="51"/>
        <end position="293"/>
    </location>
</feature>
<dbReference type="RefSeq" id="WP_113269059.1">
    <property type="nucleotide sequence ID" value="NZ_QNTU01000003.1"/>
</dbReference>
<name>A0A365TQT6_9GAMM</name>
<comment type="similarity">
    <text evidence="2">Belongs to the class-V pyridoxal-phosphate-dependent aminotransferase family.</text>
</comment>
<organism evidence="7 8">
    <name type="scientific">Vreelandella sulfidaeris</name>
    <dbReference type="NCBI Taxonomy" id="115553"/>
    <lineage>
        <taxon>Bacteria</taxon>
        <taxon>Pseudomonadati</taxon>
        <taxon>Pseudomonadota</taxon>
        <taxon>Gammaproteobacteria</taxon>
        <taxon>Oceanospirillales</taxon>
        <taxon>Halomonadaceae</taxon>
        <taxon>Vreelandella</taxon>
    </lineage>
</organism>
<proteinExistence type="inferred from homology"/>
<dbReference type="AlphaFoldDB" id="A0A365TQT6"/>
<feature type="binding site" evidence="4">
    <location>
        <position position="351"/>
    </location>
    <ligand>
        <name>substrate</name>
    </ligand>
</feature>
<accession>A0A365TQT6</accession>
<dbReference type="FunFam" id="3.40.640.10:FF:000054">
    <property type="entry name" value="Serine--glyoxylate aminotransferase"/>
    <property type="match status" value="1"/>
</dbReference>
<dbReference type="PIRSF" id="PIRSF000524">
    <property type="entry name" value="SPT"/>
    <property type="match status" value="1"/>
</dbReference>
<keyword evidence="7" id="KW-0032">Aminotransferase</keyword>
<dbReference type="OrthoDB" id="9766472at2"/>
<dbReference type="InterPro" id="IPR024169">
    <property type="entry name" value="SP_NH2Trfase/AEP_transaminase"/>
</dbReference>
<dbReference type="FunFam" id="3.90.1150.10:FF:000031">
    <property type="entry name" value="Serine--glyoxylate aminotransferase"/>
    <property type="match status" value="1"/>
</dbReference>
<dbReference type="Gene3D" id="3.90.1150.10">
    <property type="entry name" value="Aspartate Aminotransferase, domain 1"/>
    <property type="match status" value="1"/>
</dbReference>
<evidence type="ECO:0000256" key="3">
    <source>
        <dbReference type="ARBA" id="ARBA00022898"/>
    </source>
</evidence>
<evidence type="ECO:0000256" key="4">
    <source>
        <dbReference type="PIRSR" id="PIRSR000524-1"/>
    </source>
</evidence>
<dbReference type="InterPro" id="IPR015421">
    <property type="entry name" value="PyrdxlP-dep_Trfase_major"/>
</dbReference>
<keyword evidence="3 5" id="KW-0663">Pyridoxal phosphate</keyword>
<keyword evidence="7" id="KW-0808">Transferase</keyword>
<evidence type="ECO:0000256" key="2">
    <source>
        <dbReference type="ARBA" id="ARBA00009236"/>
    </source>
</evidence>
<dbReference type="GO" id="GO:0019265">
    <property type="term" value="P:glycine biosynthetic process, by transamination of glyoxylate"/>
    <property type="evidence" value="ECO:0007669"/>
    <property type="project" value="TreeGrafter"/>
</dbReference>
<dbReference type="SUPFAM" id="SSF53383">
    <property type="entry name" value="PLP-dependent transferases"/>
    <property type="match status" value="1"/>
</dbReference>
<evidence type="ECO:0000256" key="1">
    <source>
        <dbReference type="ARBA" id="ARBA00001933"/>
    </source>
</evidence>
<dbReference type="Pfam" id="PF00266">
    <property type="entry name" value="Aminotran_5"/>
    <property type="match status" value="1"/>
</dbReference>
<dbReference type="PANTHER" id="PTHR21152">
    <property type="entry name" value="AMINOTRANSFERASE CLASS V"/>
    <property type="match status" value="1"/>
</dbReference>
<evidence type="ECO:0000313" key="7">
    <source>
        <dbReference type="EMBL" id="RBI68105.1"/>
    </source>
</evidence>
<reference evidence="8" key="1">
    <citation type="submission" date="2018-06" db="EMBL/GenBank/DDBJ databases">
        <title>Whole genome sequencing of four bacterial strains from South Shetland trench revealing bio-synthetic gene clusters.</title>
        <authorList>
            <person name="Abdel-Mageed W.M."/>
            <person name="Lehri B."/>
            <person name="Jarmusch S."/>
            <person name="Miranda K."/>
            <person name="Goodfellow M."/>
            <person name="Jaspars M."/>
            <person name="Karlyshev A.V."/>
        </authorList>
    </citation>
    <scope>NUCLEOTIDE SEQUENCE [LARGE SCALE GENOMIC DNA]</scope>
    <source>
        <strain evidence="8">SST4</strain>
    </source>
</reference>
<evidence type="ECO:0000313" key="8">
    <source>
        <dbReference type="Proteomes" id="UP000252204"/>
    </source>
</evidence>
<evidence type="ECO:0000259" key="6">
    <source>
        <dbReference type="Pfam" id="PF00266"/>
    </source>
</evidence>
<dbReference type="InterPro" id="IPR015422">
    <property type="entry name" value="PyrdxlP-dep_Trfase_small"/>
</dbReference>
<dbReference type="GO" id="GO:0008453">
    <property type="term" value="F:alanine-glyoxylate transaminase activity"/>
    <property type="evidence" value="ECO:0007669"/>
    <property type="project" value="TreeGrafter"/>
</dbReference>
<comment type="cofactor">
    <cofactor evidence="1 5">
        <name>pyridoxal 5'-phosphate</name>
        <dbReference type="ChEBI" id="CHEBI:597326"/>
    </cofactor>
</comment>
<sequence length="403" mass="43474">MLKLDFHPSGRHFLQIPGPSPVPDRILRAMSLPTIDHRGPEFGALGLELLGKVKKVFKTENPVIIYPASGTGAWEAALANTMSPGDKVLMFETGHFATLWHKMALRLDVQPEFLGLPGYEGWRHGVQADMIEARLKEDTQHELKAVCVVHNETSTGVTSDIAAVRKAIDAAGHPALLIVDTISGLASADYRHDEWGVDVTVSGSQKGLMLPPGISFNALSSKAVEVSKQAKLPKSFWAWDEILEANKNGYWPYTPSTNLLYGLNEALDMLLDEGMDHVLARHQRWAAGVRAAVGAWGLEIQCQDPSVYSPVLTGVVMPEGVDADAVRKIIYERFDLSLGTGLGKAKGKMFRIGHLGDCNDLTLIATLGGCEAGMKLSGVSLKGSGVTAALDYFAANPLNAGER</sequence>
<comment type="caution">
    <text evidence="7">The sequence shown here is derived from an EMBL/GenBank/DDBJ whole genome shotgun (WGS) entry which is preliminary data.</text>
</comment>
<dbReference type="Gene3D" id="3.40.640.10">
    <property type="entry name" value="Type I PLP-dependent aspartate aminotransferase-like (Major domain)"/>
    <property type="match status" value="1"/>
</dbReference>
<dbReference type="InterPro" id="IPR000192">
    <property type="entry name" value="Aminotrans_V_dom"/>
</dbReference>
<evidence type="ECO:0000256" key="5">
    <source>
        <dbReference type="PIRSR" id="PIRSR000524-50"/>
    </source>
</evidence>
<dbReference type="Proteomes" id="UP000252204">
    <property type="component" value="Unassembled WGS sequence"/>
</dbReference>
<gene>
    <name evidence="7" type="ORF">DQ400_06935</name>
</gene>
<dbReference type="PANTHER" id="PTHR21152:SF40">
    <property type="entry name" value="ALANINE--GLYOXYLATE AMINOTRANSFERASE"/>
    <property type="match status" value="1"/>
</dbReference>
<dbReference type="EMBL" id="QNTU01000003">
    <property type="protein sequence ID" value="RBI68105.1"/>
    <property type="molecule type" value="Genomic_DNA"/>
</dbReference>
<keyword evidence="8" id="KW-1185">Reference proteome</keyword>
<dbReference type="GO" id="GO:0004760">
    <property type="term" value="F:L-serine-pyruvate transaminase activity"/>
    <property type="evidence" value="ECO:0007669"/>
    <property type="project" value="TreeGrafter"/>
</dbReference>
<dbReference type="InterPro" id="IPR015424">
    <property type="entry name" value="PyrdxlP-dep_Trfase"/>
</dbReference>